<dbReference type="PANTHER" id="PTHR43025:SF3">
    <property type="entry name" value="MONOGALACTOSYLDIACYLGLYCEROL SYNTHASE 1, CHLOROPLASTIC"/>
    <property type="match status" value="1"/>
</dbReference>
<dbReference type="RefSeq" id="WP_371755015.1">
    <property type="nucleotide sequence ID" value="NZ_JAYJLD010000024.1"/>
</dbReference>
<evidence type="ECO:0000313" key="7">
    <source>
        <dbReference type="EMBL" id="MEB3102889.1"/>
    </source>
</evidence>
<dbReference type="Pfam" id="PF04101">
    <property type="entry name" value="Glyco_tran_28_C"/>
    <property type="match status" value="1"/>
</dbReference>
<dbReference type="Pfam" id="PF06925">
    <property type="entry name" value="MGDG_synth"/>
    <property type="match status" value="1"/>
</dbReference>
<organism evidence="7 8">
    <name type="scientific">Ferviditalea candida</name>
    <dbReference type="NCBI Taxonomy" id="3108399"/>
    <lineage>
        <taxon>Bacteria</taxon>
        <taxon>Bacillati</taxon>
        <taxon>Bacillota</taxon>
        <taxon>Bacilli</taxon>
        <taxon>Bacillales</taxon>
        <taxon>Paenibacillaceae</taxon>
        <taxon>Ferviditalea</taxon>
    </lineage>
</organism>
<gene>
    <name evidence="7" type="ORF">VF724_14610</name>
</gene>
<dbReference type="InterPro" id="IPR050519">
    <property type="entry name" value="Glycosyltransf_28_UgtP"/>
</dbReference>
<dbReference type="InterPro" id="IPR007235">
    <property type="entry name" value="Glyco_trans_28_C"/>
</dbReference>
<keyword evidence="3" id="KW-0328">Glycosyltransferase</keyword>
<comment type="subcellular location">
    <subcellularLocation>
        <location evidence="1">Membrane</location>
    </subcellularLocation>
</comment>
<proteinExistence type="inferred from homology"/>
<dbReference type="InterPro" id="IPR009695">
    <property type="entry name" value="Diacylglyc_glucosyltr_N"/>
</dbReference>
<comment type="similarity">
    <text evidence="2">Belongs to the glycosyltransferase 28 family.</text>
</comment>
<evidence type="ECO:0000256" key="4">
    <source>
        <dbReference type="ARBA" id="ARBA00022679"/>
    </source>
</evidence>
<feature type="domain" description="Diacylglycerol glucosyltransferase N-terminal" evidence="6">
    <location>
        <begin position="16"/>
        <end position="180"/>
    </location>
</feature>
<keyword evidence="8" id="KW-1185">Reference proteome</keyword>
<evidence type="ECO:0000256" key="1">
    <source>
        <dbReference type="ARBA" id="ARBA00004370"/>
    </source>
</evidence>
<dbReference type="PANTHER" id="PTHR43025">
    <property type="entry name" value="MONOGALACTOSYLDIACYLGLYCEROL SYNTHASE"/>
    <property type="match status" value="1"/>
</dbReference>
<evidence type="ECO:0000256" key="2">
    <source>
        <dbReference type="ARBA" id="ARBA00006962"/>
    </source>
</evidence>
<name>A0ABU5ZK49_9BACL</name>
<reference evidence="7" key="1">
    <citation type="submission" date="2023-12" db="EMBL/GenBank/DDBJ databases">
        <title>Fervidustalea candida gen. nov., sp. nov., a novel member of the family Paenibacillaceae isolated from a geothermal area.</title>
        <authorList>
            <person name="Li W.-J."/>
            <person name="Jiao J.-Y."/>
            <person name="Chen Y."/>
        </authorList>
    </citation>
    <scope>NUCLEOTIDE SEQUENCE</scope>
    <source>
        <strain evidence="7">SYSU GA230002</strain>
    </source>
</reference>
<dbReference type="SUPFAM" id="SSF53756">
    <property type="entry name" value="UDP-Glycosyltransferase/glycogen phosphorylase"/>
    <property type="match status" value="1"/>
</dbReference>
<dbReference type="EMBL" id="JAYJLD010000024">
    <property type="protein sequence ID" value="MEB3102889.1"/>
    <property type="molecule type" value="Genomic_DNA"/>
</dbReference>
<protein>
    <submittedName>
        <fullName evidence="7">Glycosyltransferase</fullName>
    </submittedName>
</protein>
<dbReference type="Gene3D" id="3.40.50.2000">
    <property type="entry name" value="Glycogen Phosphorylase B"/>
    <property type="match status" value="1"/>
</dbReference>
<accession>A0ABU5ZK49</accession>
<evidence type="ECO:0000256" key="3">
    <source>
        <dbReference type="ARBA" id="ARBA00022676"/>
    </source>
</evidence>
<comment type="caution">
    <text evidence="7">The sequence shown here is derived from an EMBL/GenBank/DDBJ whole genome shotgun (WGS) entry which is preliminary data.</text>
</comment>
<sequence length="383" mass="43956">MQNKILIFSEAFGNGHTKAAEALAQSISIQEPAVRTKIVELANLLHPLASNLTLRSYKKMITAYPRVWRKIYDSNQNQPISERMQYVIYQLFHRKMEQILENERPQMAICTHPFTSSSLSRLKRLGHPVRFCTVITDFHAHSMWIQPEVDLYMVSDHEVQRQLISMGIPSEKIAVTGIPVTLNFWTKRTKQEARNLLNLKNLPTILVMGGGLGLGGIRELAYSLVKWKERVQIIICTGNNDNLRLHLQHDKQFHHPNIVILGFVDNIDKLLDASDLLITKPGGLTCFESLSKGVPMLIFQPIPGHEERNCNYLEKRGLAVRMDHVKRVDNWIEKLLFASEAFEPLRKNIEQFRQQFNPLAAAETVLDLLHKQHKNMIGMDCDV</sequence>
<feature type="domain" description="Glycosyl transferase family 28 C-terminal" evidence="5">
    <location>
        <begin position="204"/>
        <end position="336"/>
    </location>
</feature>
<evidence type="ECO:0000259" key="6">
    <source>
        <dbReference type="Pfam" id="PF06925"/>
    </source>
</evidence>
<keyword evidence="4" id="KW-0808">Transferase</keyword>
<evidence type="ECO:0000313" key="8">
    <source>
        <dbReference type="Proteomes" id="UP001310386"/>
    </source>
</evidence>
<evidence type="ECO:0000259" key="5">
    <source>
        <dbReference type="Pfam" id="PF04101"/>
    </source>
</evidence>
<dbReference type="Proteomes" id="UP001310386">
    <property type="component" value="Unassembled WGS sequence"/>
</dbReference>